<evidence type="ECO:0000313" key="3">
    <source>
        <dbReference type="Proteomes" id="UP000230233"/>
    </source>
</evidence>
<feature type="transmembrane region" description="Helical" evidence="1">
    <location>
        <begin position="359"/>
        <end position="380"/>
    </location>
</feature>
<dbReference type="PANTHER" id="PTHR45757">
    <property type="entry name" value="PROTEIN CBG23364-RELATED"/>
    <property type="match status" value="1"/>
</dbReference>
<accession>A0A2G5U897</accession>
<dbReference type="Gene3D" id="1.20.1250.20">
    <property type="entry name" value="MFS general substrate transporter like domains"/>
    <property type="match status" value="2"/>
</dbReference>
<feature type="transmembrane region" description="Helical" evidence="1">
    <location>
        <begin position="266"/>
        <end position="286"/>
    </location>
</feature>
<dbReference type="OrthoDB" id="2985014at2759"/>
<dbReference type="Pfam" id="PF07690">
    <property type="entry name" value="MFS_1"/>
    <property type="match status" value="1"/>
</dbReference>
<keyword evidence="1" id="KW-0812">Transmembrane</keyword>
<dbReference type="Proteomes" id="UP000230233">
    <property type="component" value="Chromosome IV"/>
</dbReference>
<protein>
    <recommendedName>
        <fullName evidence="4">Major facilitator superfamily (MFS) profile domain-containing protein</fullName>
    </recommendedName>
</protein>
<dbReference type="PANTHER" id="PTHR45757:SF31">
    <property type="entry name" value="MFS DOMAIN-CONTAINING PROTEIN"/>
    <property type="match status" value="1"/>
</dbReference>
<keyword evidence="1" id="KW-0472">Membrane</keyword>
<name>A0A2G5U897_9PELO</name>
<dbReference type="STRING" id="1611254.A0A2G5U897"/>
<feature type="transmembrane region" description="Helical" evidence="1">
    <location>
        <begin position="84"/>
        <end position="103"/>
    </location>
</feature>
<dbReference type="InterPro" id="IPR036259">
    <property type="entry name" value="MFS_trans_sf"/>
</dbReference>
<feature type="transmembrane region" description="Helical" evidence="1">
    <location>
        <begin position="40"/>
        <end position="64"/>
    </location>
</feature>
<feature type="transmembrane region" description="Helical" evidence="1">
    <location>
        <begin position="425"/>
        <end position="445"/>
    </location>
</feature>
<proteinExistence type="predicted"/>
<feature type="transmembrane region" description="Helical" evidence="1">
    <location>
        <begin position="110"/>
        <end position="128"/>
    </location>
</feature>
<keyword evidence="1" id="KW-1133">Transmembrane helix</keyword>
<dbReference type="GO" id="GO:0016020">
    <property type="term" value="C:membrane"/>
    <property type="evidence" value="ECO:0007669"/>
    <property type="project" value="TreeGrafter"/>
</dbReference>
<comment type="caution">
    <text evidence="2">The sequence shown here is derived from an EMBL/GenBank/DDBJ whole genome shotgun (WGS) entry which is preliminary data.</text>
</comment>
<keyword evidence="3" id="KW-1185">Reference proteome</keyword>
<dbReference type="GO" id="GO:0022857">
    <property type="term" value="F:transmembrane transporter activity"/>
    <property type="evidence" value="ECO:0007669"/>
    <property type="project" value="InterPro"/>
</dbReference>
<feature type="transmembrane region" description="Helical" evidence="1">
    <location>
        <begin position="168"/>
        <end position="189"/>
    </location>
</feature>
<reference evidence="3" key="1">
    <citation type="submission" date="2017-10" db="EMBL/GenBank/DDBJ databases">
        <title>Rapid genome shrinkage in a self-fertile nematode reveals novel sperm competition proteins.</title>
        <authorList>
            <person name="Yin D."/>
            <person name="Schwarz E.M."/>
            <person name="Thomas C.G."/>
            <person name="Felde R.L."/>
            <person name="Korf I.F."/>
            <person name="Cutter A.D."/>
            <person name="Schartner C.M."/>
            <person name="Ralston E.J."/>
            <person name="Meyer B.J."/>
            <person name="Haag E.S."/>
        </authorList>
    </citation>
    <scope>NUCLEOTIDE SEQUENCE [LARGE SCALE GENOMIC DNA]</scope>
    <source>
        <strain evidence="3">JU1422</strain>
    </source>
</reference>
<evidence type="ECO:0008006" key="4">
    <source>
        <dbReference type="Google" id="ProtNLM"/>
    </source>
</evidence>
<feature type="transmembrane region" description="Helical" evidence="1">
    <location>
        <begin position="201"/>
        <end position="221"/>
    </location>
</feature>
<dbReference type="AlphaFoldDB" id="A0A2G5U897"/>
<dbReference type="SUPFAM" id="SSF103473">
    <property type="entry name" value="MFS general substrate transporter"/>
    <property type="match status" value="1"/>
</dbReference>
<feature type="transmembrane region" description="Helical" evidence="1">
    <location>
        <begin position="306"/>
        <end position="324"/>
    </location>
</feature>
<dbReference type="InterPro" id="IPR011701">
    <property type="entry name" value="MFS"/>
</dbReference>
<evidence type="ECO:0000256" key="1">
    <source>
        <dbReference type="SAM" id="Phobius"/>
    </source>
</evidence>
<organism evidence="2 3">
    <name type="scientific">Caenorhabditis nigoni</name>
    <dbReference type="NCBI Taxonomy" id="1611254"/>
    <lineage>
        <taxon>Eukaryota</taxon>
        <taxon>Metazoa</taxon>
        <taxon>Ecdysozoa</taxon>
        <taxon>Nematoda</taxon>
        <taxon>Chromadorea</taxon>
        <taxon>Rhabditida</taxon>
        <taxon>Rhabditina</taxon>
        <taxon>Rhabditomorpha</taxon>
        <taxon>Rhabditoidea</taxon>
        <taxon>Rhabditidae</taxon>
        <taxon>Peloderinae</taxon>
        <taxon>Caenorhabditis</taxon>
    </lineage>
</organism>
<feature type="transmembrane region" description="Helical" evidence="1">
    <location>
        <begin position="134"/>
        <end position="156"/>
    </location>
</feature>
<gene>
    <name evidence="2" type="primary">Cni-K08C7.1</name>
    <name evidence="2" type="synonym">Cnig_chr_IV.g15006</name>
    <name evidence="2" type="ORF">B9Z55_015006</name>
</gene>
<dbReference type="EMBL" id="PDUG01000004">
    <property type="protein sequence ID" value="PIC35748.1"/>
    <property type="molecule type" value="Genomic_DNA"/>
</dbReference>
<sequence>MFLFLLPSTHSHKHFFRTETINQIRHHSVRPTSMAIPVRFLVYGLSTSCITLLYALRLAFHSTIICQLENSTDSFLLDEDLKQYTFQSVGFGLAVGLVPLHFLNFLGTRNVTSIYGIIGILSALFYPTSYQMGFYASFVTRLLQGAPLGILLWLIAKVATDWTPKTETAIAIAILTSVYQLAPFVAQISAAEMCQYFGWEYTYYFLAVLCAISHIAFYFVYTDRVEDNQLASAEEKSLILEGKGKGGKQVSENVPYSQLLLDPTVWATWFANLAFFSSLLVFLQYGPLYMNQVLGFSVRITGYSGGLAHVFCLLAKIVFGKVMDRSQMDMTKRLKAAWTVIEIPSLALLLALIMIRDVYIQMACIVIFITIHGVAIVIIVKTQTYRSAEHNHVLANGNTLCVVLCLFLQPLIVKFLVQSNTFDEWSRVFGLHAILILTSVIFFTCKVDATPAKWTGIQKVDTKIEEP</sequence>
<feature type="transmembrane region" description="Helical" evidence="1">
    <location>
        <begin position="336"/>
        <end position="353"/>
    </location>
</feature>
<evidence type="ECO:0000313" key="2">
    <source>
        <dbReference type="EMBL" id="PIC35748.1"/>
    </source>
</evidence>
<feature type="transmembrane region" description="Helical" evidence="1">
    <location>
        <begin position="392"/>
        <end position="413"/>
    </location>
</feature>